<dbReference type="EMBL" id="HACM01011598">
    <property type="protein sequence ID" value="CRZ12040.1"/>
    <property type="molecule type" value="Transcribed_RNA"/>
</dbReference>
<keyword evidence="2" id="KW-0276">Fatty acid metabolism</keyword>
<name>A0A0H5RCP4_9EUKA</name>
<dbReference type="PANTHER" id="PTHR43272">
    <property type="entry name" value="LONG-CHAIN-FATTY-ACID--COA LIGASE"/>
    <property type="match status" value="1"/>
</dbReference>
<evidence type="ECO:0000259" key="4">
    <source>
        <dbReference type="Pfam" id="PF00501"/>
    </source>
</evidence>
<keyword evidence="3" id="KW-0443">Lipid metabolism</keyword>
<evidence type="ECO:0000256" key="2">
    <source>
        <dbReference type="ARBA" id="ARBA00022832"/>
    </source>
</evidence>
<evidence type="ECO:0000256" key="1">
    <source>
        <dbReference type="ARBA" id="ARBA00022598"/>
    </source>
</evidence>
<dbReference type="GO" id="GO:0016020">
    <property type="term" value="C:membrane"/>
    <property type="evidence" value="ECO:0007669"/>
    <property type="project" value="TreeGrafter"/>
</dbReference>
<protein>
    <recommendedName>
        <fullName evidence="4">AMP-dependent synthetase/ligase domain-containing protein</fullName>
    </recommendedName>
</protein>
<feature type="non-terminal residue" evidence="5">
    <location>
        <position position="1"/>
    </location>
</feature>
<evidence type="ECO:0000256" key="3">
    <source>
        <dbReference type="ARBA" id="ARBA00023098"/>
    </source>
</evidence>
<accession>A0A0H5RCP4</accession>
<dbReference type="GO" id="GO:0005783">
    <property type="term" value="C:endoplasmic reticulum"/>
    <property type="evidence" value="ECO:0007669"/>
    <property type="project" value="TreeGrafter"/>
</dbReference>
<organism evidence="5">
    <name type="scientific">Spongospora subterranea</name>
    <dbReference type="NCBI Taxonomy" id="70186"/>
    <lineage>
        <taxon>Eukaryota</taxon>
        <taxon>Sar</taxon>
        <taxon>Rhizaria</taxon>
        <taxon>Endomyxa</taxon>
        <taxon>Phytomyxea</taxon>
        <taxon>Plasmodiophorida</taxon>
        <taxon>Plasmodiophoridae</taxon>
        <taxon>Spongospora</taxon>
    </lineage>
</organism>
<evidence type="ECO:0000313" key="5">
    <source>
        <dbReference type="EMBL" id="CRZ12040.1"/>
    </source>
</evidence>
<dbReference type="Pfam" id="PF23562">
    <property type="entry name" value="AMP-binding_C_3"/>
    <property type="match status" value="1"/>
</dbReference>
<dbReference type="GO" id="GO:0004467">
    <property type="term" value="F:long-chain fatty acid-CoA ligase activity"/>
    <property type="evidence" value="ECO:0007669"/>
    <property type="project" value="TreeGrafter"/>
</dbReference>
<reference evidence="5" key="1">
    <citation type="submission" date="2015-04" db="EMBL/GenBank/DDBJ databases">
        <title>The genome sequence of the plant pathogenic Rhizarian Plasmodiophora brassicae reveals insights in its biotrophic life cycle and the origin of chitin synthesis.</title>
        <authorList>
            <person name="Schwelm A."/>
            <person name="Fogelqvist J."/>
            <person name="Knaust A."/>
            <person name="Julke S."/>
            <person name="Lilja T."/>
            <person name="Dhandapani V."/>
            <person name="Bonilla-Rosso G."/>
            <person name="Karlsson M."/>
            <person name="Shevchenko A."/>
            <person name="Choi S.R."/>
            <person name="Kim H.G."/>
            <person name="Park J.Y."/>
            <person name="Lim Y.P."/>
            <person name="Ludwig-Muller J."/>
            <person name="Dixelius C."/>
        </authorList>
    </citation>
    <scope>NUCLEOTIDE SEQUENCE</scope>
    <source>
        <tissue evidence="5">Potato root galls</tissue>
    </source>
</reference>
<dbReference type="Pfam" id="PF00501">
    <property type="entry name" value="AMP-binding"/>
    <property type="match status" value="1"/>
</dbReference>
<dbReference type="InterPro" id="IPR000873">
    <property type="entry name" value="AMP-dep_synth/lig_dom"/>
</dbReference>
<dbReference type="SUPFAM" id="SSF56801">
    <property type="entry name" value="Acetyl-CoA synthetase-like"/>
    <property type="match status" value="1"/>
</dbReference>
<keyword evidence="1" id="KW-0436">Ligase</keyword>
<dbReference type="PANTHER" id="PTHR43272:SF32">
    <property type="entry name" value="AMP-DEPENDENT SYNTHETASE_LIGASE DOMAIN-CONTAINING PROTEIN"/>
    <property type="match status" value="1"/>
</dbReference>
<sequence length="270" mass="29640">PMPLTTLQHLAEFGLYLCDAYGMSECLGACMFNSRTEYAVGSVGRALPGVEVKLEHVPDRDQPGEGEILIRGRNIMSGYLYDPKKSAQAIDTEGFLHTGDVGRVDSIGFYYITGRIKELIVTAHGRNIAPLPIEMEIKKECPALSNVILIGDNRRLISVLVTLKCDLASDGRPTSQLYGPALLVNPAITTVEQAINDTQWSDYIRSGIERANEKAPVAACEVQLFRILPVELSVSGGELTVNLKLCRPLILSKYKELIDKMYSESDLPSP</sequence>
<proteinExistence type="predicted"/>
<dbReference type="AlphaFoldDB" id="A0A0H5RCP4"/>
<dbReference type="Gene3D" id="3.40.50.12780">
    <property type="entry name" value="N-terminal domain of ligase-like"/>
    <property type="match status" value="1"/>
</dbReference>
<feature type="domain" description="AMP-dependent synthetase/ligase" evidence="4">
    <location>
        <begin position="2"/>
        <end position="80"/>
    </location>
</feature>
<dbReference type="InterPro" id="IPR042099">
    <property type="entry name" value="ANL_N_sf"/>
</dbReference>